<dbReference type="EMBL" id="WUUU01000153">
    <property type="protein sequence ID" value="MXR21803.1"/>
    <property type="molecule type" value="Genomic_DNA"/>
</dbReference>
<organism evidence="2 3">
    <name type="scientific">Halobacterium bonnevillei</name>
    <dbReference type="NCBI Taxonomy" id="2692200"/>
    <lineage>
        <taxon>Archaea</taxon>
        <taxon>Methanobacteriati</taxon>
        <taxon>Methanobacteriota</taxon>
        <taxon>Stenosarchaea group</taxon>
        <taxon>Halobacteria</taxon>
        <taxon>Halobacteriales</taxon>
        <taxon>Halobacteriaceae</taxon>
        <taxon>Halobacterium</taxon>
    </lineage>
</organism>
<name>A0A6B0SQI7_9EURY</name>
<dbReference type="InterPro" id="IPR029044">
    <property type="entry name" value="Nucleotide-diphossugar_trans"/>
</dbReference>
<gene>
    <name evidence="2" type="ORF">GRX66_14760</name>
</gene>
<reference evidence="2 3" key="1">
    <citation type="submission" date="2019-12" db="EMBL/GenBank/DDBJ databases">
        <title>Isolation and characterization of three novel carbon monoxide-oxidizing members of Halobacteria from salione crusts and soils.</title>
        <authorList>
            <person name="Myers M.R."/>
            <person name="King G.M."/>
        </authorList>
    </citation>
    <scope>NUCLEOTIDE SEQUENCE [LARGE SCALE GENOMIC DNA]</scope>
    <source>
        <strain evidence="2 3">PCN9</strain>
    </source>
</reference>
<protein>
    <recommendedName>
        <fullName evidence="4">Glycosyl transferase family 2</fullName>
    </recommendedName>
</protein>
<evidence type="ECO:0000256" key="1">
    <source>
        <dbReference type="SAM" id="MobiDB-lite"/>
    </source>
</evidence>
<accession>A0A6B0SQI7</accession>
<feature type="non-terminal residue" evidence="2">
    <location>
        <position position="1"/>
    </location>
</feature>
<dbReference type="Gene3D" id="3.90.550.10">
    <property type="entry name" value="Spore Coat Polysaccharide Biosynthesis Protein SpsA, Chain A"/>
    <property type="match status" value="1"/>
</dbReference>
<dbReference type="SUPFAM" id="SSF53448">
    <property type="entry name" value="Nucleotide-diphospho-sugar transferases"/>
    <property type="match status" value="1"/>
</dbReference>
<feature type="region of interest" description="Disordered" evidence="1">
    <location>
        <begin position="167"/>
        <end position="209"/>
    </location>
</feature>
<keyword evidence="3" id="KW-1185">Reference proteome</keyword>
<proteinExistence type="predicted"/>
<evidence type="ECO:0008006" key="4">
    <source>
        <dbReference type="Google" id="ProtNLM"/>
    </source>
</evidence>
<sequence length="209" mass="24755">NQIFKQWFPAHDIERQDHPFCNNANAAIRRELWEEYPYDEQLTGLEDLDWAKRVQKDGYDISYASDAEIIHVHDETAKEIFNRYRREAYAHKEIMPNQSFSFLDFLRLSTTNVVSDWEAALKEGVFLENALEIPKFRLLQFWGTYRGFSKDGPIPDRLWQRFYYPDRETYPTSNRDGPPSDGSDDETGNHIDYPEQDLHPRNPEDETVS</sequence>
<dbReference type="Proteomes" id="UP000471521">
    <property type="component" value="Unassembled WGS sequence"/>
</dbReference>
<feature type="compositionally biased region" description="Basic and acidic residues" evidence="1">
    <location>
        <begin position="187"/>
        <end position="209"/>
    </location>
</feature>
<evidence type="ECO:0000313" key="2">
    <source>
        <dbReference type="EMBL" id="MXR21803.1"/>
    </source>
</evidence>
<dbReference type="OrthoDB" id="46222at2157"/>
<dbReference type="RefSeq" id="WP_201293041.1">
    <property type="nucleotide sequence ID" value="NZ_WUUU01000153.1"/>
</dbReference>
<evidence type="ECO:0000313" key="3">
    <source>
        <dbReference type="Proteomes" id="UP000471521"/>
    </source>
</evidence>
<dbReference type="AlphaFoldDB" id="A0A6B0SQI7"/>
<comment type="caution">
    <text evidence="2">The sequence shown here is derived from an EMBL/GenBank/DDBJ whole genome shotgun (WGS) entry which is preliminary data.</text>
</comment>